<dbReference type="UniPathway" id="UPA00074">
    <property type="reaction ID" value="UER00943"/>
</dbReference>
<dbReference type="PANTHER" id="PTHR23046">
    <property type="entry name" value="PHOSPHORIBOSYLAMINOIMIDAZOLE CARBOXYLASE CATALYTIC SUBUNIT"/>
    <property type="match status" value="1"/>
</dbReference>
<organism evidence="7">
    <name type="scientific">Veillonella ratti</name>
    <dbReference type="NCBI Taxonomy" id="103892"/>
    <lineage>
        <taxon>Bacteria</taxon>
        <taxon>Bacillati</taxon>
        <taxon>Bacillota</taxon>
        <taxon>Negativicutes</taxon>
        <taxon>Veillonellales</taxon>
        <taxon>Veillonellaceae</taxon>
        <taxon>Veillonella</taxon>
    </lineage>
</organism>
<dbReference type="GO" id="GO:0034023">
    <property type="term" value="F:5-(carboxyamino)imidazole ribonucleotide mutase activity"/>
    <property type="evidence" value="ECO:0007669"/>
    <property type="project" value="UniProtKB-UniRule"/>
</dbReference>
<evidence type="ECO:0000256" key="1">
    <source>
        <dbReference type="ARBA" id="ARBA00022755"/>
    </source>
</evidence>
<dbReference type="RefSeq" id="WP_021841902.1">
    <property type="nucleotide sequence ID" value="NZ_CACRUX010000037.1"/>
</dbReference>
<dbReference type="AlphaFoldDB" id="A0A6N3B1W9"/>
<feature type="binding site" evidence="3 5">
    <location>
        <position position="9"/>
    </location>
    <ligand>
        <name>substrate</name>
    </ligand>
</feature>
<evidence type="ECO:0000256" key="3">
    <source>
        <dbReference type="HAMAP-Rule" id="MF_01929"/>
    </source>
</evidence>
<dbReference type="EMBL" id="CACRUX010000037">
    <property type="protein sequence ID" value="VYT95806.1"/>
    <property type="molecule type" value="Genomic_DNA"/>
</dbReference>
<evidence type="ECO:0000256" key="2">
    <source>
        <dbReference type="ARBA" id="ARBA00023235"/>
    </source>
</evidence>
<evidence type="ECO:0000256" key="4">
    <source>
        <dbReference type="PIRNR" id="PIRNR001338"/>
    </source>
</evidence>
<evidence type="ECO:0000259" key="6">
    <source>
        <dbReference type="SMART" id="SM01001"/>
    </source>
</evidence>
<dbReference type="Gene3D" id="3.40.50.1970">
    <property type="match status" value="1"/>
</dbReference>
<comment type="function">
    <text evidence="3 4">Catalyzes the conversion of N5-carboxyaminoimidazole ribonucleotide (N5-CAIR) to 4-carboxy-5-aminoimidazole ribonucleotide (CAIR).</text>
</comment>
<dbReference type="EC" id="5.4.99.18" evidence="3 4"/>
<feature type="binding site" evidence="3 5">
    <location>
        <position position="39"/>
    </location>
    <ligand>
        <name>substrate</name>
    </ligand>
</feature>
<comment type="catalytic activity">
    <reaction evidence="3 4">
        <text>5-carboxyamino-1-(5-phospho-D-ribosyl)imidazole + H(+) = 5-amino-1-(5-phospho-D-ribosyl)imidazole-4-carboxylate</text>
        <dbReference type="Rhea" id="RHEA:13193"/>
        <dbReference type="ChEBI" id="CHEBI:15378"/>
        <dbReference type="ChEBI" id="CHEBI:58730"/>
        <dbReference type="ChEBI" id="CHEBI:77657"/>
        <dbReference type="EC" id="5.4.99.18"/>
    </reaction>
</comment>
<dbReference type="Pfam" id="PF00731">
    <property type="entry name" value="AIRC"/>
    <property type="match status" value="1"/>
</dbReference>
<dbReference type="InterPro" id="IPR024694">
    <property type="entry name" value="PurE_prokaryotes"/>
</dbReference>
<comment type="similarity">
    <text evidence="3">Belongs to the AIR carboxylase family. Class I subfamily.</text>
</comment>
<evidence type="ECO:0000313" key="7">
    <source>
        <dbReference type="EMBL" id="VYT95806.1"/>
    </source>
</evidence>
<accession>A0A6N3B1W9</accession>
<keyword evidence="2 3" id="KW-0413">Isomerase</keyword>
<comment type="pathway">
    <text evidence="3 4">Purine metabolism; IMP biosynthesis via de novo pathway; 5-amino-1-(5-phospho-D-ribosyl)imidazole-4-carboxylate from 5-amino-1-(5-phospho-D-ribosyl)imidazole (N5-CAIR route): step 2/2.</text>
</comment>
<name>A0A6N3B1W9_9FIRM</name>
<sequence length="168" mass="17762">MKVGIVMGSDSDLGIMKKAADVLKEFGIDYEMVIASAHRTPEEVKKFVTRLEAEGAIAFIAGAGAAAHLPGVIASFTVLPVIGVPLNATALKGIDALLAIVQMPSGMPVATMAVDGAKNAALFAVQIGAAQNAKLKEQYKTYRDDMAKVVIAKNEKLQAELNTKRFDF</sequence>
<dbReference type="InterPro" id="IPR033747">
    <property type="entry name" value="PurE_ClassI"/>
</dbReference>
<protein>
    <recommendedName>
        <fullName evidence="3 4">N5-carboxyaminoimidazole ribonucleotide mutase</fullName>
        <shortName evidence="3 4">N5-CAIR mutase</shortName>
        <ecNumber evidence="3 4">5.4.99.18</ecNumber>
    </recommendedName>
    <alternativeName>
        <fullName evidence="3">5-(carboxyamino)imidazole ribonucleotide mutase</fullName>
    </alternativeName>
</protein>
<dbReference type="HAMAP" id="MF_01929">
    <property type="entry name" value="PurE_classI"/>
    <property type="match status" value="1"/>
</dbReference>
<dbReference type="SUPFAM" id="SSF52255">
    <property type="entry name" value="N5-CAIR mutase (phosphoribosylaminoimidazole carboxylase, PurE)"/>
    <property type="match status" value="1"/>
</dbReference>
<gene>
    <name evidence="3 7" type="primary">purE</name>
    <name evidence="7" type="ORF">VRLFYP33_00882</name>
</gene>
<evidence type="ECO:0000256" key="5">
    <source>
        <dbReference type="PIRSR" id="PIRSR001338-1"/>
    </source>
</evidence>
<dbReference type="GO" id="GO:0006189">
    <property type="term" value="P:'de novo' IMP biosynthetic process"/>
    <property type="evidence" value="ECO:0007669"/>
    <property type="project" value="UniProtKB-UniRule"/>
</dbReference>
<proteinExistence type="inferred from homology"/>
<reference evidence="7" key="1">
    <citation type="submission" date="2019-11" db="EMBL/GenBank/DDBJ databases">
        <authorList>
            <person name="Feng L."/>
        </authorList>
    </citation>
    <scope>NUCLEOTIDE SEQUENCE</scope>
    <source>
        <strain evidence="7">VrattiLFYP33</strain>
    </source>
</reference>
<dbReference type="PANTHER" id="PTHR23046:SF2">
    <property type="entry name" value="PHOSPHORIBOSYLAMINOIMIDAZOLE CARBOXYLASE"/>
    <property type="match status" value="1"/>
</dbReference>
<dbReference type="InterPro" id="IPR000031">
    <property type="entry name" value="PurE_dom"/>
</dbReference>
<feature type="domain" description="PurE" evidence="6">
    <location>
        <begin position="1"/>
        <end position="150"/>
    </location>
</feature>
<dbReference type="PIRSF" id="PIRSF001338">
    <property type="entry name" value="AIR_carboxylase"/>
    <property type="match status" value="1"/>
</dbReference>
<keyword evidence="1 3" id="KW-0658">Purine biosynthesis</keyword>
<dbReference type="SMART" id="SM01001">
    <property type="entry name" value="AIRC"/>
    <property type="match status" value="1"/>
</dbReference>
<dbReference type="NCBIfam" id="TIGR01162">
    <property type="entry name" value="purE"/>
    <property type="match status" value="1"/>
</dbReference>
<feature type="binding site" evidence="3 5">
    <location>
        <position position="12"/>
    </location>
    <ligand>
        <name>substrate</name>
    </ligand>
</feature>